<dbReference type="InterPro" id="IPR050291">
    <property type="entry name" value="CDF_Transporter"/>
</dbReference>
<dbReference type="Pfam" id="PF01545">
    <property type="entry name" value="Cation_efflux"/>
    <property type="match status" value="1"/>
</dbReference>
<dbReference type="SUPFAM" id="SSF161111">
    <property type="entry name" value="Cation efflux protein transmembrane domain-like"/>
    <property type="match status" value="1"/>
</dbReference>
<dbReference type="Gene3D" id="1.20.1510.10">
    <property type="entry name" value="Cation efflux protein transmembrane domain"/>
    <property type="match status" value="1"/>
</dbReference>
<keyword evidence="13" id="KW-1185">Reference proteome</keyword>
<keyword evidence="6" id="KW-0406">Ion transport</keyword>
<dbReference type="Proteomes" id="UP000255066">
    <property type="component" value="Unassembled WGS sequence"/>
</dbReference>
<keyword evidence="5 9" id="KW-0812">Transmembrane</keyword>
<name>A0A378IBU6_9GAMM</name>
<keyword evidence="6" id="KW-0864">Zinc transport</keyword>
<reference evidence="11 13" key="1">
    <citation type="submission" date="2015-11" db="EMBL/GenBank/DDBJ databases">
        <title>Genomic analysis of 38 Legionella species identifies large and diverse effector repertoires.</title>
        <authorList>
            <person name="Burstein D."/>
            <person name="Amaro F."/>
            <person name="Zusman T."/>
            <person name="Lifshitz Z."/>
            <person name="Cohen O."/>
            <person name="Gilbert J.A."/>
            <person name="Pupko T."/>
            <person name="Shuman H.A."/>
            <person name="Segal G."/>
        </authorList>
    </citation>
    <scope>NUCLEOTIDE SEQUENCE [LARGE SCALE GENOMIC DNA]</scope>
    <source>
        <strain evidence="11 13">CDC#1407-AL-14</strain>
    </source>
</reference>
<evidence type="ECO:0000256" key="7">
    <source>
        <dbReference type="ARBA" id="ARBA00022989"/>
    </source>
</evidence>
<accession>A0A378IBU6</accession>
<evidence type="ECO:0000256" key="8">
    <source>
        <dbReference type="ARBA" id="ARBA00023136"/>
    </source>
</evidence>
<dbReference type="GO" id="GO:0006826">
    <property type="term" value="P:iron ion transport"/>
    <property type="evidence" value="ECO:0007669"/>
    <property type="project" value="UniProtKB-KW"/>
</dbReference>
<evidence type="ECO:0000256" key="5">
    <source>
        <dbReference type="ARBA" id="ARBA00022692"/>
    </source>
</evidence>
<dbReference type="EMBL" id="LNXT01000049">
    <property type="protein sequence ID" value="KTC67777.1"/>
    <property type="molecule type" value="Genomic_DNA"/>
</dbReference>
<dbReference type="PANTHER" id="PTHR43840:SF15">
    <property type="entry name" value="MITOCHONDRIAL METAL TRANSPORTER 1-RELATED"/>
    <property type="match status" value="1"/>
</dbReference>
<evidence type="ECO:0000313" key="11">
    <source>
        <dbReference type="EMBL" id="KTC67777.1"/>
    </source>
</evidence>
<dbReference type="AlphaFoldDB" id="A0A378IBU6"/>
<dbReference type="InterPro" id="IPR027469">
    <property type="entry name" value="Cation_efflux_TMD_sf"/>
</dbReference>
<evidence type="ECO:0000313" key="12">
    <source>
        <dbReference type="EMBL" id="STX32041.1"/>
    </source>
</evidence>
<evidence type="ECO:0000256" key="6">
    <source>
        <dbReference type="ARBA" id="ARBA00022906"/>
    </source>
</evidence>
<feature type="transmembrane region" description="Helical" evidence="9">
    <location>
        <begin position="128"/>
        <end position="148"/>
    </location>
</feature>
<sequence>MLHITKDLEFPAHLNPLYAKAIKYEWISFFYMISATFFSFMAMSNSQTMKTVWLEDMLGIIPPASFLLASRIIRWKANKNFPYGYHKITGMSYFTSSMALFVLGIFLLIDGASVLIKQEHPSIPDVHIAGYSIWMGFIMMIALLWSSIPSTILGHIKIPLAHKLYDKILFADSKMNKASWMSGFASIIGIAGIGVGFWWADASIAILISLSILNDGYSNLKYAILDLMDEVPKTIEKNKTDPLISAVKSILKQEDWVKSFEIRFRVVGHLFFGDIFIISDKKMISPEKIQALRNKIEQHHWRLHDITITVLSDIHKSNSSGRSP</sequence>
<evidence type="ECO:0000313" key="14">
    <source>
        <dbReference type="Proteomes" id="UP000255066"/>
    </source>
</evidence>
<comment type="similarity">
    <text evidence="2">Belongs to the cation diffusion facilitator (CDF) transporter (TC 2.A.4) family. FieF subfamily.</text>
</comment>
<dbReference type="InterPro" id="IPR058533">
    <property type="entry name" value="Cation_efflux_TM"/>
</dbReference>
<dbReference type="GO" id="GO:0016020">
    <property type="term" value="C:membrane"/>
    <property type="evidence" value="ECO:0007669"/>
    <property type="project" value="UniProtKB-SubCell"/>
</dbReference>
<feature type="domain" description="Cation efflux protein transmembrane" evidence="10">
    <location>
        <begin position="38"/>
        <end position="228"/>
    </location>
</feature>
<keyword evidence="3" id="KW-0813">Transport</keyword>
<feature type="transmembrane region" description="Helical" evidence="9">
    <location>
        <begin position="93"/>
        <end position="116"/>
    </location>
</feature>
<keyword evidence="7 9" id="KW-1133">Transmembrane helix</keyword>
<evidence type="ECO:0000256" key="1">
    <source>
        <dbReference type="ARBA" id="ARBA00004141"/>
    </source>
</evidence>
<keyword evidence="6" id="KW-0862">Zinc</keyword>
<organism evidence="12 14">
    <name type="scientific">Legionella birminghamensis</name>
    <dbReference type="NCBI Taxonomy" id="28083"/>
    <lineage>
        <taxon>Bacteria</taxon>
        <taxon>Pseudomonadati</taxon>
        <taxon>Pseudomonadota</taxon>
        <taxon>Gammaproteobacteria</taxon>
        <taxon>Legionellales</taxon>
        <taxon>Legionellaceae</taxon>
        <taxon>Legionella</taxon>
    </lineage>
</organism>
<dbReference type="PANTHER" id="PTHR43840">
    <property type="entry name" value="MITOCHONDRIAL METAL TRANSPORTER 1-RELATED"/>
    <property type="match status" value="1"/>
</dbReference>
<protein>
    <submittedName>
        <fullName evidence="11">Cation efflux family protein</fullName>
    </submittedName>
    <submittedName>
        <fullName evidence="12">Predicted Co/Zn/Cd cation transporters</fullName>
    </submittedName>
</protein>
<feature type="transmembrane region" description="Helical" evidence="9">
    <location>
        <begin position="180"/>
        <end position="200"/>
    </location>
</feature>
<dbReference type="EMBL" id="UGNW01000001">
    <property type="protein sequence ID" value="STX32041.1"/>
    <property type="molecule type" value="Genomic_DNA"/>
</dbReference>
<evidence type="ECO:0000256" key="4">
    <source>
        <dbReference type="ARBA" id="ARBA00022496"/>
    </source>
</evidence>
<keyword evidence="8 9" id="KW-0472">Membrane</keyword>
<gene>
    <name evidence="11" type="ORF">Lbir_3025</name>
    <name evidence="12" type="ORF">NCTC12437_01819</name>
</gene>
<dbReference type="GO" id="GO:0008324">
    <property type="term" value="F:monoatomic cation transmembrane transporter activity"/>
    <property type="evidence" value="ECO:0007669"/>
    <property type="project" value="InterPro"/>
</dbReference>
<evidence type="ECO:0000256" key="2">
    <source>
        <dbReference type="ARBA" id="ARBA00010212"/>
    </source>
</evidence>
<evidence type="ECO:0000313" key="13">
    <source>
        <dbReference type="Proteomes" id="UP000054735"/>
    </source>
</evidence>
<feature type="transmembrane region" description="Helical" evidence="9">
    <location>
        <begin position="26"/>
        <end position="44"/>
    </location>
</feature>
<dbReference type="GO" id="GO:0006829">
    <property type="term" value="P:zinc ion transport"/>
    <property type="evidence" value="ECO:0007669"/>
    <property type="project" value="UniProtKB-KW"/>
</dbReference>
<keyword evidence="4" id="KW-0410">Iron transport</keyword>
<dbReference type="RefSeq" id="WP_058525020.1">
    <property type="nucleotide sequence ID" value="NZ_CAAAHV010000025.1"/>
</dbReference>
<evidence type="ECO:0000256" key="3">
    <source>
        <dbReference type="ARBA" id="ARBA00022448"/>
    </source>
</evidence>
<dbReference type="NCBIfam" id="TIGR01297">
    <property type="entry name" value="CDF"/>
    <property type="match status" value="1"/>
</dbReference>
<dbReference type="InterPro" id="IPR002524">
    <property type="entry name" value="Cation_efflux"/>
</dbReference>
<evidence type="ECO:0000259" key="10">
    <source>
        <dbReference type="Pfam" id="PF01545"/>
    </source>
</evidence>
<dbReference type="STRING" id="28083.Lbir_3025"/>
<comment type="subcellular location">
    <subcellularLocation>
        <location evidence="1">Membrane</location>
        <topology evidence="1">Multi-pass membrane protein</topology>
    </subcellularLocation>
</comment>
<reference evidence="12 14" key="2">
    <citation type="submission" date="2018-06" db="EMBL/GenBank/DDBJ databases">
        <authorList>
            <consortium name="Pathogen Informatics"/>
            <person name="Doyle S."/>
        </authorList>
    </citation>
    <scope>NUCLEOTIDE SEQUENCE [LARGE SCALE GENOMIC DNA]</scope>
    <source>
        <strain evidence="12 14">NCTC12437</strain>
    </source>
</reference>
<proteinExistence type="inferred from homology"/>
<keyword evidence="4" id="KW-0408">Iron</keyword>
<dbReference type="Proteomes" id="UP000054735">
    <property type="component" value="Unassembled WGS sequence"/>
</dbReference>
<feature type="transmembrane region" description="Helical" evidence="9">
    <location>
        <begin position="56"/>
        <end position="73"/>
    </location>
</feature>
<dbReference type="OrthoDB" id="9806522at2"/>
<evidence type="ECO:0000256" key="9">
    <source>
        <dbReference type="SAM" id="Phobius"/>
    </source>
</evidence>